<accession>A0A0A9FFG8</accession>
<dbReference type="EMBL" id="GBRH01186111">
    <property type="protein sequence ID" value="JAE11785.1"/>
    <property type="molecule type" value="Transcribed_RNA"/>
</dbReference>
<name>A0A0A9FFG8_ARUDO</name>
<proteinExistence type="predicted"/>
<reference evidence="1" key="2">
    <citation type="journal article" date="2015" name="Data Brief">
        <title>Shoot transcriptome of the giant reed, Arundo donax.</title>
        <authorList>
            <person name="Barrero R.A."/>
            <person name="Guerrero F.D."/>
            <person name="Moolhuijzen P."/>
            <person name="Goolsby J.A."/>
            <person name="Tidwell J."/>
            <person name="Bellgard S.E."/>
            <person name="Bellgard M.I."/>
        </authorList>
    </citation>
    <scope>NUCLEOTIDE SEQUENCE</scope>
    <source>
        <tissue evidence="1">Shoot tissue taken approximately 20 cm above the soil surface</tissue>
    </source>
</reference>
<evidence type="ECO:0000313" key="1">
    <source>
        <dbReference type="EMBL" id="JAE11785.1"/>
    </source>
</evidence>
<sequence length="13" mass="1490">MLGLRPNTKLSIF</sequence>
<reference evidence="1" key="1">
    <citation type="submission" date="2014-09" db="EMBL/GenBank/DDBJ databases">
        <authorList>
            <person name="Magalhaes I.L.F."/>
            <person name="Oliveira U."/>
            <person name="Santos F.R."/>
            <person name="Vidigal T.H.D.A."/>
            <person name="Brescovit A.D."/>
            <person name="Santos A.J."/>
        </authorList>
    </citation>
    <scope>NUCLEOTIDE SEQUENCE</scope>
    <source>
        <tissue evidence="1">Shoot tissue taken approximately 20 cm above the soil surface</tissue>
    </source>
</reference>
<protein>
    <submittedName>
        <fullName evidence="1">Uncharacterized protein</fullName>
    </submittedName>
</protein>
<organism evidence="1">
    <name type="scientific">Arundo donax</name>
    <name type="common">Giant reed</name>
    <name type="synonym">Donax arundinaceus</name>
    <dbReference type="NCBI Taxonomy" id="35708"/>
    <lineage>
        <taxon>Eukaryota</taxon>
        <taxon>Viridiplantae</taxon>
        <taxon>Streptophyta</taxon>
        <taxon>Embryophyta</taxon>
        <taxon>Tracheophyta</taxon>
        <taxon>Spermatophyta</taxon>
        <taxon>Magnoliopsida</taxon>
        <taxon>Liliopsida</taxon>
        <taxon>Poales</taxon>
        <taxon>Poaceae</taxon>
        <taxon>PACMAD clade</taxon>
        <taxon>Arundinoideae</taxon>
        <taxon>Arundineae</taxon>
        <taxon>Arundo</taxon>
    </lineage>
</organism>